<organism evidence="1 2">
    <name type="scientific">Caldilinea aerophila (strain DSM 14535 / JCM 11387 / NBRC 104270 / STL-6-O1)</name>
    <dbReference type="NCBI Taxonomy" id="926550"/>
    <lineage>
        <taxon>Bacteria</taxon>
        <taxon>Bacillati</taxon>
        <taxon>Chloroflexota</taxon>
        <taxon>Caldilineae</taxon>
        <taxon>Caldilineales</taxon>
        <taxon>Caldilineaceae</taxon>
        <taxon>Caldilinea</taxon>
    </lineage>
</organism>
<dbReference type="HOGENOM" id="CLU_082089_1_0_0"/>
<proteinExistence type="predicted"/>
<reference evidence="1 2" key="1">
    <citation type="submission" date="2012-02" db="EMBL/GenBank/DDBJ databases">
        <title>Complete genome sequence of Caldilinea aerophila DSM 14535 (= NBRC 102666).</title>
        <authorList>
            <person name="Oguchi A."/>
            <person name="Hosoyama A."/>
            <person name="Sekine M."/>
            <person name="Fukai R."/>
            <person name="Kato Y."/>
            <person name="Nakamura S."/>
            <person name="Hanada S."/>
            <person name="Yamazaki S."/>
            <person name="Fujita N."/>
        </authorList>
    </citation>
    <scope>NUCLEOTIDE SEQUENCE [LARGE SCALE GENOMIC DNA]</scope>
    <source>
        <strain evidence="2">DSM 14535 / JCM 11387 / NBRC 104270 / STL-6-O1</strain>
    </source>
</reference>
<dbReference type="AlphaFoldDB" id="I0I1R6"/>
<dbReference type="Proteomes" id="UP000007880">
    <property type="component" value="Chromosome"/>
</dbReference>
<dbReference type="NCBIfam" id="TIGR03309">
    <property type="entry name" value="matur_yqeB"/>
    <property type="match status" value="1"/>
</dbReference>
<dbReference type="eggNOG" id="COG3608">
    <property type="taxonomic scope" value="Bacteria"/>
</dbReference>
<protein>
    <recommendedName>
        <fullName evidence="3">EF2563 family selenium-dependent molybdenum hydroxylase system protein</fullName>
    </recommendedName>
</protein>
<accession>I0I1R6</accession>
<dbReference type="RefSeq" id="WP_014432444.1">
    <property type="nucleotide sequence ID" value="NC_017079.1"/>
</dbReference>
<dbReference type="OrthoDB" id="9815497at2"/>
<name>I0I1R6_CALAS</name>
<dbReference type="EMBL" id="AP012337">
    <property type="protein sequence ID" value="BAL99203.1"/>
    <property type="molecule type" value="Genomic_DNA"/>
</dbReference>
<gene>
    <name evidence="1" type="ordered locus">CLDAP_11640</name>
</gene>
<dbReference type="KEGG" id="cap:CLDAP_11640"/>
<evidence type="ECO:0000313" key="2">
    <source>
        <dbReference type="Proteomes" id="UP000007880"/>
    </source>
</evidence>
<evidence type="ECO:0000313" key="1">
    <source>
        <dbReference type="EMBL" id="BAL99203.1"/>
    </source>
</evidence>
<dbReference type="STRING" id="926550.CLDAP_11640"/>
<sequence length="278" mass="29476">MRSDFPLVLIRGAGDLASGVAIRLHRSGFPVVMTEIERPLAVRRTVAFAQAVFDGVCQVEEVTGRRCLIEEAPAVIARDEIAVVVDPHGEAIRHLQPSVVVDAIMAKRNTGTTLQDAPLVVALGPGFTAGVDCHAVIETERGHNLGRVIWQGNAAPDTGEPGELPGIGRRASRVLRAPAAGHVIGRYVIGDRVAEGVELAVVQDETGAAHSILAPFAGVLRGLIHPSVRVHAGMKIGDLDPRADVSYCFTVSDKSLAIGGGALEAILMWLAQRQKERL</sequence>
<keyword evidence="2" id="KW-1185">Reference proteome</keyword>
<evidence type="ECO:0008006" key="3">
    <source>
        <dbReference type="Google" id="ProtNLM"/>
    </source>
</evidence>
<dbReference type="InterPro" id="IPR017695">
    <property type="entry name" value="Se-dep_Mo_hydrolase_YqeB"/>
</dbReference>